<dbReference type="Proteomes" id="UP001162030">
    <property type="component" value="Chromosome"/>
</dbReference>
<organism evidence="2 3">
    <name type="scientific">Methylocaldum szegediense</name>
    <dbReference type="NCBI Taxonomy" id="73780"/>
    <lineage>
        <taxon>Bacteria</taxon>
        <taxon>Pseudomonadati</taxon>
        <taxon>Pseudomonadota</taxon>
        <taxon>Gammaproteobacteria</taxon>
        <taxon>Methylococcales</taxon>
        <taxon>Methylococcaceae</taxon>
        <taxon>Methylocaldum</taxon>
    </lineage>
</organism>
<proteinExistence type="predicted"/>
<dbReference type="EMBL" id="OX458333">
    <property type="protein sequence ID" value="CAI8939072.1"/>
    <property type="molecule type" value="Genomic_DNA"/>
</dbReference>
<gene>
    <name evidence="2" type="ORF">MSZNOR_4202</name>
</gene>
<dbReference type="RefSeq" id="WP_051331513.1">
    <property type="nucleotide sequence ID" value="NZ_OX458333.1"/>
</dbReference>
<evidence type="ECO:0008006" key="4">
    <source>
        <dbReference type="Google" id="ProtNLM"/>
    </source>
</evidence>
<evidence type="ECO:0000256" key="1">
    <source>
        <dbReference type="SAM" id="Coils"/>
    </source>
</evidence>
<accession>A0ABN8XAL6</accession>
<evidence type="ECO:0000313" key="3">
    <source>
        <dbReference type="Proteomes" id="UP001162030"/>
    </source>
</evidence>
<dbReference type="Pfam" id="PF11172">
    <property type="entry name" value="DUF2959"/>
    <property type="match status" value="1"/>
</dbReference>
<keyword evidence="3" id="KW-1185">Reference proteome</keyword>
<dbReference type="InterPro" id="IPR021342">
    <property type="entry name" value="DUF2959"/>
</dbReference>
<protein>
    <recommendedName>
        <fullName evidence="4">DUF2959 domain-containing protein</fullName>
    </recommendedName>
</protein>
<name>A0ABN8XAL6_9GAMM</name>
<sequence>MSKTSSTNPITFAAVCRHLLSPLARYLMSKFQKIYFRAVESAGHHKRDILVSRVESARDSLEEAKEQFQSALDKFSALTAFHGGELEDMYRQIKVEFDYSKAKALAVKDRIAAVQDVAEALFTEWEGELELYSNRSLRSASRQKLKLTQQHYGQLISAMRRAESKIEPVLSVFQDQVLFLKHNLNAKAIASLEHELAAMSVGVAGLITAMERSIHRANDFVHSLNGQKALPAGG</sequence>
<feature type="coiled-coil region" evidence="1">
    <location>
        <begin position="47"/>
        <end position="78"/>
    </location>
</feature>
<reference evidence="2 3" key="1">
    <citation type="submission" date="2023-03" db="EMBL/GenBank/DDBJ databases">
        <authorList>
            <person name="Pearce D."/>
        </authorList>
    </citation>
    <scope>NUCLEOTIDE SEQUENCE [LARGE SCALE GENOMIC DNA]</scope>
    <source>
        <strain evidence="2">Msz</strain>
    </source>
</reference>
<evidence type="ECO:0000313" key="2">
    <source>
        <dbReference type="EMBL" id="CAI8939072.1"/>
    </source>
</evidence>
<keyword evidence="1" id="KW-0175">Coiled coil</keyword>